<keyword evidence="2" id="KW-0027">Amidation</keyword>
<dbReference type="GO" id="GO:0005615">
    <property type="term" value="C:extracellular space"/>
    <property type="evidence" value="ECO:0007669"/>
    <property type="project" value="TreeGrafter"/>
</dbReference>
<sequence>MHLQINQIFRYRSGGALKAARSGAADRRLLSAAMSGKTALLFALLMALLVSGSASPPRTDGGSGVLAHKGAEPAGKVRAAAREQRRAHLTEDEREMVTKQIVQALSEVMNSDCMADRDYRGWLDFGRRDAE</sequence>
<evidence type="ECO:0000256" key="3">
    <source>
        <dbReference type="SAM" id="MobiDB-lite"/>
    </source>
</evidence>
<proteinExistence type="predicted"/>
<evidence type="ECO:0000259" key="4">
    <source>
        <dbReference type="Pfam" id="PF00918"/>
    </source>
</evidence>
<organism evidence="5 6">
    <name type="scientific">Oryzias javanicus</name>
    <name type="common">Javanese ricefish</name>
    <name type="synonym">Aplocheilus javanicus</name>
    <dbReference type="NCBI Taxonomy" id="123683"/>
    <lineage>
        <taxon>Eukaryota</taxon>
        <taxon>Metazoa</taxon>
        <taxon>Chordata</taxon>
        <taxon>Craniata</taxon>
        <taxon>Vertebrata</taxon>
        <taxon>Euteleostomi</taxon>
        <taxon>Actinopterygii</taxon>
        <taxon>Neopterygii</taxon>
        <taxon>Teleostei</taxon>
        <taxon>Neoteleostei</taxon>
        <taxon>Acanthomorphata</taxon>
        <taxon>Ovalentaria</taxon>
        <taxon>Atherinomorphae</taxon>
        <taxon>Beloniformes</taxon>
        <taxon>Adrianichthyidae</taxon>
        <taxon>Oryziinae</taxon>
        <taxon>Oryzias</taxon>
    </lineage>
</organism>
<reference evidence="5 6" key="1">
    <citation type="submission" date="2018-11" db="EMBL/GenBank/DDBJ databases">
        <authorList>
            <person name="Lopez-Roques C."/>
            <person name="Donnadieu C."/>
            <person name="Bouchez O."/>
            <person name="Klopp C."/>
            <person name="Cabau C."/>
            <person name="Zahm M."/>
        </authorList>
    </citation>
    <scope>NUCLEOTIDE SEQUENCE [LARGE SCALE GENOMIC DNA]</scope>
    <source>
        <strain evidence="5">RS831</strain>
        <tissue evidence="5">Whole body</tissue>
    </source>
</reference>
<evidence type="ECO:0000256" key="1">
    <source>
        <dbReference type="ARBA" id="ARBA00022641"/>
    </source>
</evidence>
<keyword evidence="1" id="KW-0765">Sulfation</keyword>
<gene>
    <name evidence="5" type="ORF">OJAV_G00001950</name>
</gene>
<dbReference type="InterPro" id="IPR015499">
    <property type="entry name" value="CCK-like"/>
</dbReference>
<evidence type="ECO:0000313" key="6">
    <source>
        <dbReference type="Proteomes" id="UP000283210"/>
    </source>
</evidence>
<keyword evidence="6" id="KW-1185">Reference proteome</keyword>
<feature type="region of interest" description="Disordered" evidence="3">
    <location>
        <begin position="54"/>
        <end position="93"/>
    </location>
</feature>
<reference evidence="5 6" key="2">
    <citation type="submission" date="2019-01" db="EMBL/GenBank/DDBJ databases">
        <title>A chromosome length genome reference of the Java medaka (oryzias javanicus).</title>
        <authorList>
            <person name="Herpin A."/>
            <person name="Takehana Y."/>
            <person name="Naruse K."/>
            <person name="Ansai S."/>
            <person name="Kawaguchi M."/>
        </authorList>
    </citation>
    <scope>NUCLEOTIDE SEQUENCE [LARGE SCALE GENOMIC DNA]</scope>
    <source>
        <strain evidence="5">RS831</strain>
        <tissue evidence="5">Whole body</tissue>
    </source>
</reference>
<dbReference type="Proteomes" id="UP000283210">
    <property type="component" value="Chromosome 1"/>
</dbReference>
<dbReference type="PANTHER" id="PTHR10786">
    <property type="entry name" value="CHOLECYSTOKININ"/>
    <property type="match status" value="1"/>
</dbReference>
<dbReference type="GO" id="GO:0030424">
    <property type="term" value="C:axon"/>
    <property type="evidence" value="ECO:0007669"/>
    <property type="project" value="TreeGrafter"/>
</dbReference>
<evidence type="ECO:0000256" key="2">
    <source>
        <dbReference type="ARBA" id="ARBA00022815"/>
    </source>
</evidence>
<dbReference type="PANTHER" id="PTHR10786:SF0">
    <property type="entry name" value="CHOLECYSTOKININ"/>
    <property type="match status" value="1"/>
</dbReference>
<name>A0A437DLK4_ORYJA</name>
<dbReference type="AlphaFoldDB" id="A0A437DLK4"/>
<dbReference type="OrthoDB" id="9924917at2759"/>
<dbReference type="InterPro" id="IPR001651">
    <property type="entry name" value="Gastrin/CCK"/>
</dbReference>
<feature type="domain" description="Gastrin/cholecystokinin peptide hormone" evidence="4">
    <location>
        <begin position="99"/>
        <end position="131"/>
    </location>
</feature>
<dbReference type="EMBL" id="CM012437">
    <property type="protein sequence ID" value="RVE75730.1"/>
    <property type="molecule type" value="Genomic_DNA"/>
</dbReference>
<dbReference type="Pfam" id="PF00918">
    <property type="entry name" value="Gastrin"/>
    <property type="match status" value="1"/>
</dbReference>
<dbReference type="GO" id="GO:0007586">
    <property type="term" value="P:digestion"/>
    <property type="evidence" value="ECO:0007669"/>
    <property type="project" value="InterPro"/>
</dbReference>
<feature type="compositionally biased region" description="Basic and acidic residues" evidence="3">
    <location>
        <begin position="80"/>
        <end position="93"/>
    </location>
</feature>
<dbReference type="GO" id="GO:0005184">
    <property type="term" value="F:neuropeptide hormone activity"/>
    <property type="evidence" value="ECO:0007669"/>
    <property type="project" value="InterPro"/>
</dbReference>
<evidence type="ECO:0000313" key="5">
    <source>
        <dbReference type="EMBL" id="RVE75730.1"/>
    </source>
</evidence>
<protein>
    <recommendedName>
        <fullName evidence="4">Gastrin/cholecystokinin peptide hormone domain-containing protein</fullName>
    </recommendedName>
</protein>
<accession>A0A437DLK4</accession>